<dbReference type="InterPro" id="IPR013763">
    <property type="entry name" value="Cyclin-like_dom"/>
</dbReference>
<accession>A0A8D8WNR9</accession>
<feature type="domain" description="Cyclin C-terminal" evidence="7">
    <location>
        <begin position="158"/>
        <end position="286"/>
    </location>
</feature>
<feature type="compositionally biased region" description="Basic and acidic residues" evidence="5">
    <location>
        <begin position="293"/>
        <end position="309"/>
    </location>
</feature>
<dbReference type="Pfam" id="PF00134">
    <property type="entry name" value="Cyclin_N"/>
    <property type="match status" value="1"/>
</dbReference>
<feature type="compositionally biased region" description="Low complexity" evidence="5">
    <location>
        <begin position="261"/>
        <end position="292"/>
    </location>
</feature>
<name>A0A8D8WNR9_9HEMI</name>
<feature type="region of interest" description="Disordered" evidence="5">
    <location>
        <begin position="258"/>
        <end position="309"/>
    </location>
</feature>
<dbReference type="InterPro" id="IPR048258">
    <property type="entry name" value="Cyclins_cyclin-box"/>
</dbReference>
<dbReference type="EMBL" id="HBUF01050247">
    <property type="protein sequence ID" value="CAG6621468.1"/>
    <property type="molecule type" value="Transcribed_RNA"/>
</dbReference>
<dbReference type="SUPFAM" id="SSF47954">
    <property type="entry name" value="Cyclin-like"/>
    <property type="match status" value="2"/>
</dbReference>
<dbReference type="GO" id="GO:0000278">
    <property type="term" value="P:mitotic cell cycle"/>
    <property type="evidence" value="ECO:0007669"/>
    <property type="project" value="UniProtKB-ARBA"/>
</dbReference>
<sequence>MEDLLCSENLNTDRCTAGRDATMYTDSRVLANLMLSEERNGVPPEDYFISVQTDIKPYIRKIVNSWMQEVCDERQCEYQVFPYAVSIMDRFLCFCPLEKTQLQLAACACLLIASKIRECHALCVEDLVYYSDHTFSPHLLKKMELLVICKIRWNLSTVTASDFLDHILERVSWSKDHPLVRQHALTLINTCYTEYEFMMFKPSLIASGCILAAYNGLLSSTNSRPTSNQLAELTALTQHATSDVTNVSLLVEKIIQRETETNSMSNQSTSNSNKSSQQHSSKHNTTSNNNNSHTKEKPDTPIDVQDVRF</sequence>
<evidence type="ECO:0000313" key="8">
    <source>
        <dbReference type="EMBL" id="CAG6666988.1"/>
    </source>
</evidence>
<dbReference type="GO" id="GO:0051301">
    <property type="term" value="P:cell division"/>
    <property type="evidence" value="ECO:0007669"/>
    <property type="project" value="UniProtKB-KW"/>
</dbReference>
<comment type="similarity">
    <text evidence="4">Belongs to the cyclin family.</text>
</comment>
<evidence type="ECO:0000259" key="6">
    <source>
        <dbReference type="SMART" id="SM00385"/>
    </source>
</evidence>
<dbReference type="EMBL" id="HBUF01394646">
    <property type="protein sequence ID" value="CAG6735079.1"/>
    <property type="molecule type" value="Transcribed_RNA"/>
</dbReference>
<dbReference type="EMBL" id="HBUF01215488">
    <property type="protein sequence ID" value="CAG6666989.1"/>
    <property type="molecule type" value="Transcribed_RNA"/>
</dbReference>
<evidence type="ECO:0000256" key="1">
    <source>
        <dbReference type="ARBA" id="ARBA00022618"/>
    </source>
</evidence>
<dbReference type="FunFam" id="1.10.472.10:FF:000003">
    <property type="entry name" value="G1/S-specific cyclin-D2"/>
    <property type="match status" value="1"/>
</dbReference>
<dbReference type="EMBL" id="HBUF01572523">
    <property type="protein sequence ID" value="CAG6767134.1"/>
    <property type="molecule type" value="Transcribed_RNA"/>
</dbReference>
<dbReference type="EMBL" id="HBUF01572524">
    <property type="protein sequence ID" value="CAG6767135.1"/>
    <property type="molecule type" value="Transcribed_RNA"/>
</dbReference>
<evidence type="ECO:0000256" key="4">
    <source>
        <dbReference type="RuleBase" id="RU000383"/>
    </source>
</evidence>
<dbReference type="InterPro" id="IPR004367">
    <property type="entry name" value="Cyclin_C-dom"/>
</dbReference>
<dbReference type="InterPro" id="IPR036915">
    <property type="entry name" value="Cyclin-like_sf"/>
</dbReference>
<dbReference type="EMBL" id="HBUF01050248">
    <property type="protein sequence ID" value="CAG6621469.1"/>
    <property type="molecule type" value="Transcribed_RNA"/>
</dbReference>
<dbReference type="PROSITE" id="PS00292">
    <property type="entry name" value="CYCLINS"/>
    <property type="match status" value="1"/>
</dbReference>
<dbReference type="CDD" id="cd20516">
    <property type="entry name" value="CYCLIN_CCND_rpt2"/>
    <property type="match status" value="1"/>
</dbReference>
<reference evidence="8" key="1">
    <citation type="submission" date="2021-05" db="EMBL/GenBank/DDBJ databases">
        <authorList>
            <person name="Alioto T."/>
            <person name="Alioto T."/>
            <person name="Gomez Garrido J."/>
        </authorList>
    </citation>
    <scope>NUCLEOTIDE SEQUENCE</scope>
</reference>
<keyword evidence="2 4" id="KW-0195">Cyclin</keyword>
<evidence type="ECO:0000256" key="5">
    <source>
        <dbReference type="SAM" id="MobiDB-lite"/>
    </source>
</evidence>
<organism evidence="8">
    <name type="scientific">Cacopsylla melanoneura</name>
    <dbReference type="NCBI Taxonomy" id="428564"/>
    <lineage>
        <taxon>Eukaryota</taxon>
        <taxon>Metazoa</taxon>
        <taxon>Ecdysozoa</taxon>
        <taxon>Arthropoda</taxon>
        <taxon>Hexapoda</taxon>
        <taxon>Insecta</taxon>
        <taxon>Pterygota</taxon>
        <taxon>Neoptera</taxon>
        <taxon>Paraneoptera</taxon>
        <taxon>Hemiptera</taxon>
        <taxon>Sternorrhyncha</taxon>
        <taxon>Psylloidea</taxon>
        <taxon>Psyllidae</taxon>
        <taxon>Psyllinae</taxon>
        <taxon>Cacopsylla</taxon>
    </lineage>
</organism>
<evidence type="ECO:0000256" key="2">
    <source>
        <dbReference type="ARBA" id="ARBA00023127"/>
    </source>
</evidence>
<proteinExistence type="inferred from homology"/>
<keyword evidence="1" id="KW-0132">Cell division</keyword>
<dbReference type="Pfam" id="PF02984">
    <property type="entry name" value="Cyclin_C"/>
    <property type="match status" value="1"/>
</dbReference>
<evidence type="ECO:0000256" key="3">
    <source>
        <dbReference type="ARBA" id="ARBA00023306"/>
    </source>
</evidence>
<dbReference type="SMART" id="SM01332">
    <property type="entry name" value="Cyclin_C"/>
    <property type="match status" value="1"/>
</dbReference>
<keyword evidence="3" id="KW-0131">Cell cycle</keyword>
<dbReference type="EMBL" id="HBUF01215489">
    <property type="protein sequence ID" value="CAG6666990.1"/>
    <property type="molecule type" value="Transcribed_RNA"/>
</dbReference>
<dbReference type="PANTHER" id="PTHR10177">
    <property type="entry name" value="CYCLINS"/>
    <property type="match status" value="1"/>
</dbReference>
<dbReference type="EMBL" id="HBUF01394645">
    <property type="protein sequence ID" value="CAG6735078.1"/>
    <property type="molecule type" value="Transcribed_RNA"/>
</dbReference>
<dbReference type="InterPro" id="IPR039361">
    <property type="entry name" value="Cyclin"/>
</dbReference>
<evidence type="ECO:0000259" key="7">
    <source>
        <dbReference type="SMART" id="SM01332"/>
    </source>
</evidence>
<dbReference type="InterPro" id="IPR006671">
    <property type="entry name" value="Cyclin_N"/>
</dbReference>
<feature type="domain" description="Cyclin-like" evidence="6">
    <location>
        <begin position="65"/>
        <end position="149"/>
    </location>
</feature>
<dbReference type="AlphaFoldDB" id="A0A8D8WNR9"/>
<dbReference type="EMBL" id="HBUF01215487">
    <property type="protein sequence ID" value="CAG6666988.1"/>
    <property type="molecule type" value="Transcribed_RNA"/>
</dbReference>
<feature type="domain" description="Cyclin-like" evidence="6">
    <location>
        <begin position="162"/>
        <end position="263"/>
    </location>
</feature>
<dbReference type="Gene3D" id="1.10.472.10">
    <property type="entry name" value="Cyclin-like"/>
    <property type="match status" value="2"/>
</dbReference>
<protein>
    <submittedName>
        <fullName evidence="8">G1/S-specific cyclin-D3</fullName>
    </submittedName>
</protein>
<dbReference type="SMART" id="SM00385">
    <property type="entry name" value="CYCLIN"/>
    <property type="match status" value="2"/>
</dbReference>